<dbReference type="GO" id="GO:0005212">
    <property type="term" value="F:structural constituent of eye lens"/>
    <property type="evidence" value="ECO:0007669"/>
    <property type="project" value="UniProtKB-KW"/>
</dbReference>
<evidence type="ECO:0000313" key="9">
    <source>
        <dbReference type="Proteomes" id="UP000812440"/>
    </source>
</evidence>
<dbReference type="Proteomes" id="UP000812440">
    <property type="component" value="Chromosome 3"/>
</dbReference>
<comment type="caution">
    <text evidence="8">The sequence shown here is derived from an EMBL/GenBank/DDBJ whole genome shotgun (WGS) entry which is preliminary data.</text>
</comment>
<dbReference type="EMBL" id="JAACNH010000006">
    <property type="protein sequence ID" value="KAG8438713.1"/>
    <property type="molecule type" value="Genomic_DNA"/>
</dbReference>
<evidence type="ECO:0000256" key="3">
    <source>
        <dbReference type="ARBA" id="ARBA00071797"/>
    </source>
</evidence>
<dbReference type="InterPro" id="IPR036812">
    <property type="entry name" value="NAD(P)_OxRdtase_dom_sf"/>
</dbReference>
<dbReference type="PIRSF" id="PIRSF000097">
    <property type="entry name" value="AKR"/>
    <property type="match status" value="1"/>
</dbReference>
<evidence type="ECO:0000256" key="6">
    <source>
        <dbReference type="PIRSR" id="PIRSR000097-3"/>
    </source>
</evidence>
<dbReference type="InterPro" id="IPR044482">
    <property type="entry name" value="AKR1C"/>
</dbReference>
<evidence type="ECO:0000256" key="5">
    <source>
        <dbReference type="PIRSR" id="PIRSR000097-2"/>
    </source>
</evidence>
<reference evidence="8" key="1">
    <citation type="thesis" date="2020" institute="ProQuest LLC" country="789 East Eisenhower Parkway, Ann Arbor, MI, USA">
        <title>Comparative Genomics and Chromosome Evolution.</title>
        <authorList>
            <person name="Mudd A.B."/>
        </authorList>
    </citation>
    <scope>NUCLEOTIDE SEQUENCE</scope>
    <source>
        <strain evidence="8">Female2</strain>
        <tissue evidence="8">Blood</tissue>
    </source>
</reference>
<feature type="active site" description="Proton donor" evidence="4">
    <location>
        <position position="56"/>
    </location>
</feature>
<evidence type="ECO:0000256" key="2">
    <source>
        <dbReference type="ARBA" id="ARBA00022613"/>
    </source>
</evidence>
<dbReference type="GO" id="GO:0016491">
    <property type="term" value="F:oxidoreductase activity"/>
    <property type="evidence" value="ECO:0007669"/>
    <property type="project" value="InterPro"/>
</dbReference>
<dbReference type="PRINTS" id="PR00069">
    <property type="entry name" value="ALDKETRDTASE"/>
</dbReference>
<protein>
    <recommendedName>
        <fullName evidence="3">Rho crystallin</fullName>
    </recommendedName>
</protein>
<dbReference type="PROSITE" id="PS00798">
    <property type="entry name" value="ALDOKETO_REDUCTASE_1"/>
    <property type="match status" value="1"/>
</dbReference>
<dbReference type="PROSITE" id="PS00063">
    <property type="entry name" value="ALDOKETO_REDUCTASE_3"/>
    <property type="match status" value="1"/>
</dbReference>
<dbReference type="PROSITE" id="PS00062">
    <property type="entry name" value="ALDOKETO_REDUCTASE_2"/>
    <property type="match status" value="1"/>
</dbReference>
<dbReference type="Pfam" id="PF00248">
    <property type="entry name" value="Aldo_ket_red"/>
    <property type="match status" value="1"/>
</dbReference>
<sequence length="324" mass="37327">MDLNPESCISLNDGHKMPIIGFGTYAPDKCEKCLAEEATKAAIDVGFRHIDCAYFYGNEADVGRAIKRKIEDGTVRREDLFYTGKLWNTFHTPELVQTALEESLKDLQLDYMDLFIIHMPIGLKPGENLIPMDENGQFLYHSVDLRETWEAMEKCKDLGLARSIGVSNFNRRQLELILNKPGLKYKPVCNQVECHLYLNQNKLLEFCKSRDIVLVGYGILGSSRDNKWIHQDLPVLLEDPVLNAVAMKHHKTPAQVALRYFLQSGVVALAKSSNSKRIKENFQVFDFNLPNEDMENLKSLNKNLRYMDARVWKEHPQFPFHDEY</sequence>
<dbReference type="InterPro" id="IPR020471">
    <property type="entry name" value="AKR"/>
</dbReference>
<gene>
    <name evidence="8" type="ORF">GDO86_005054</name>
</gene>
<dbReference type="FunFam" id="3.20.20.100:FF:000003">
    <property type="entry name" value="Aldo-keto reductase family 1 member C3"/>
    <property type="match status" value="1"/>
</dbReference>
<accession>A0A8T2J4L8</accession>
<dbReference type="CDD" id="cd19108">
    <property type="entry name" value="AKR_AKR1C1-35"/>
    <property type="match status" value="1"/>
</dbReference>
<dbReference type="Gene3D" id="3.20.20.100">
    <property type="entry name" value="NADP-dependent oxidoreductase domain"/>
    <property type="match status" value="1"/>
</dbReference>
<feature type="binding site" evidence="5">
    <location>
        <position position="118"/>
    </location>
    <ligand>
        <name>substrate</name>
    </ligand>
</feature>
<evidence type="ECO:0000256" key="1">
    <source>
        <dbReference type="ARBA" id="ARBA00007905"/>
    </source>
</evidence>
<dbReference type="InterPro" id="IPR023210">
    <property type="entry name" value="NADP_OxRdtase_dom"/>
</dbReference>
<dbReference type="PANTHER" id="PTHR11732">
    <property type="entry name" value="ALDO/KETO REDUCTASE"/>
    <property type="match status" value="1"/>
</dbReference>
<dbReference type="OrthoDB" id="416253at2759"/>
<evidence type="ECO:0000313" key="8">
    <source>
        <dbReference type="EMBL" id="KAG8438713.1"/>
    </source>
</evidence>
<dbReference type="AlphaFoldDB" id="A0A8T2J4L8"/>
<evidence type="ECO:0000256" key="4">
    <source>
        <dbReference type="PIRSR" id="PIRSR000097-1"/>
    </source>
</evidence>
<organism evidence="8 9">
    <name type="scientific">Hymenochirus boettgeri</name>
    <name type="common">Congo dwarf clawed frog</name>
    <dbReference type="NCBI Taxonomy" id="247094"/>
    <lineage>
        <taxon>Eukaryota</taxon>
        <taxon>Metazoa</taxon>
        <taxon>Chordata</taxon>
        <taxon>Craniata</taxon>
        <taxon>Vertebrata</taxon>
        <taxon>Euteleostomi</taxon>
        <taxon>Amphibia</taxon>
        <taxon>Batrachia</taxon>
        <taxon>Anura</taxon>
        <taxon>Pipoidea</taxon>
        <taxon>Pipidae</taxon>
        <taxon>Pipinae</taxon>
        <taxon>Hymenochirus</taxon>
    </lineage>
</organism>
<comment type="similarity">
    <text evidence="1">Belongs to the aldo/keto reductase family.</text>
</comment>
<dbReference type="InterPro" id="IPR018170">
    <property type="entry name" value="Aldo/ket_reductase_CS"/>
</dbReference>
<name>A0A8T2J4L8_9PIPI</name>
<proteinExistence type="inferred from homology"/>
<evidence type="ECO:0000259" key="7">
    <source>
        <dbReference type="Pfam" id="PF00248"/>
    </source>
</evidence>
<feature type="domain" description="NADP-dependent oxidoreductase" evidence="7">
    <location>
        <begin position="20"/>
        <end position="301"/>
    </location>
</feature>
<keyword evidence="9" id="KW-1185">Reference proteome</keyword>
<keyword evidence="2" id="KW-0273">Eye lens protein</keyword>
<feature type="site" description="Lowers pKa of active site Tyr" evidence="6">
    <location>
        <position position="85"/>
    </location>
</feature>
<dbReference type="SUPFAM" id="SSF51430">
    <property type="entry name" value="NAD(P)-linked oxidoreductase"/>
    <property type="match status" value="1"/>
</dbReference>